<proteinExistence type="inferred from homology"/>
<comment type="caution">
    <text evidence="18">The sequence shown here is derived from an EMBL/GenBank/DDBJ whole genome shotgun (WGS) entry which is preliminary data.</text>
</comment>
<evidence type="ECO:0000256" key="8">
    <source>
        <dbReference type="ARBA" id="ARBA00022771"/>
    </source>
</evidence>
<keyword evidence="19" id="KW-1185">Reference proteome</keyword>
<dbReference type="PROSITE" id="PS50089">
    <property type="entry name" value="ZF_RING_2"/>
    <property type="match status" value="1"/>
</dbReference>
<evidence type="ECO:0000256" key="6">
    <source>
        <dbReference type="ARBA" id="ARBA00022692"/>
    </source>
</evidence>
<evidence type="ECO:0000313" key="19">
    <source>
        <dbReference type="Proteomes" id="UP001279734"/>
    </source>
</evidence>
<feature type="domain" description="RING-type" evidence="17">
    <location>
        <begin position="155"/>
        <end position="197"/>
    </location>
</feature>
<evidence type="ECO:0000256" key="12">
    <source>
        <dbReference type="ARBA" id="ARBA00023136"/>
    </source>
</evidence>
<keyword evidence="12 16" id="KW-0472">Membrane</keyword>
<evidence type="ECO:0000256" key="15">
    <source>
        <dbReference type="SAM" id="MobiDB-lite"/>
    </source>
</evidence>
<keyword evidence="10" id="KW-0862">Zinc</keyword>
<dbReference type="FunFam" id="3.30.40.10:FF:000187">
    <property type="entry name" value="E3 ubiquitin-protein ligase ATL6"/>
    <property type="match status" value="1"/>
</dbReference>
<gene>
    <name evidence="18" type="ORF">Nepgr_002035</name>
</gene>
<dbReference type="GO" id="GO:0008270">
    <property type="term" value="F:zinc ion binding"/>
    <property type="evidence" value="ECO:0007669"/>
    <property type="project" value="UniProtKB-KW"/>
</dbReference>
<keyword evidence="6 16" id="KW-0812">Transmembrane</keyword>
<dbReference type="InterPro" id="IPR001841">
    <property type="entry name" value="Znf_RING"/>
</dbReference>
<dbReference type="PANTHER" id="PTHR14155:SF263">
    <property type="entry name" value="E3 UBIQUITIN-PROTEIN LIGASE ATL6"/>
    <property type="match status" value="1"/>
</dbReference>
<dbReference type="InterPro" id="IPR013083">
    <property type="entry name" value="Znf_RING/FYVE/PHD"/>
</dbReference>
<evidence type="ECO:0000256" key="13">
    <source>
        <dbReference type="ARBA" id="ARBA00024209"/>
    </source>
</evidence>
<dbReference type="Pfam" id="PF13639">
    <property type="entry name" value="zf-RING_2"/>
    <property type="match status" value="1"/>
</dbReference>
<dbReference type="GO" id="GO:0016020">
    <property type="term" value="C:membrane"/>
    <property type="evidence" value="ECO:0007669"/>
    <property type="project" value="UniProtKB-SubCell"/>
</dbReference>
<dbReference type="InterPro" id="IPR053238">
    <property type="entry name" value="RING-H2_zinc_finger"/>
</dbReference>
<dbReference type="EMBL" id="BSYO01000002">
    <property type="protein sequence ID" value="GMH00196.1"/>
    <property type="molecule type" value="Genomic_DNA"/>
</dbReference>
<dbReference type="SMART" id="SM00184">
    <property type="entry name" value="RING"/>
    <property type="match status" value="1"/>
</dbReference>
<comment type="catalytic activity">
    <reaction evidence="1">
        <text>S-ubiquitinyl-[E2 ubiquitin-conjugating enzyme]-L-cysteine + [acceptor protein]-L-lysine = [E2 ubiquitin-conjugating enzyme]-L-cysteine + N(6)-ubiquitinyl-[acceptor protein]-L-lysine.</text>
        <dbReference type="EC" id="2.3.2.27"/>
    </reaction>
</comment>
<evidence type="ECO:0000256" key="9">
    <source>
        <dbReference type="ARBA" id="ARBA00022786"/>
    </source>
</evidence>
<keyword evidence="9" id="KW-0833">Ubl conjugation pathway</keyword>
<reference evidence="18" key="1">
    <citation type="submission" date="2023-05" db="EMBL/GenBank/DDBJ databases">
        <title>Nepenthes gracilis genome sequencing.</title>
        <authorList>
            <person name="Fukushima K."/>
        </authorList>
    </citation>
    <scope>NUCLEOTIDE SEQUENCE</scope>
    <source>
        <strain evidence="18">SING2019-196</strain>
    </source>
</reference>
<comment type="pathway">
    <text evidence="3">Protein modification; protein ubiquitination.</text>
</comment>
<evidence type="ECO:0000256" key="2">
    <source>
        <dbReference type="ARBA" id="ARBA00004167"/>
    </source>
</evidence>
<protein>
    <recommendedName>
        <fullName evidence="4">RING-type E3 ubiquitin transferase</fullName>
        <ecNumber evidence="4">2.3.2.27</ecNumber>
    </recommendedName>
</protein>
<dbReference type="EC" id="2.3.2.27" evidence="4"/>
<feature type="transmembrane region" description="Helical" evidence="16">
    <location>
        <begin position="70"/>
        <end position="95"/>
    </location>
</feature>
<evidence type="ECO:0000256" key="16">
    <source>
        <dbReference type="SAM" id="Phobius"/>
    </source>
</evidence>
<keyword evidence="11 16" id="KW-1133">Transmembrane helix</keyword>
<evidence type="ECO:0000256" key="10">
    <source>
        <dbReference type="ARBA" id="ARBA00022833"/>
    </source>
</evidence>
<name>A0AAD3P656_NEPGR</name>
<dbReference type="SUPFAM" id="SSF57850">
    <property type="entry name" value="RING/U-box"/>
    <property type="match status" value="1"/>
</dbReference>
<evidence type="ECO:0000256" key="1">
    <source>
        <dbReference type="ARBA" id="ARBA00000900"/>
    </source>
</evidence>
<sequence length="418" mass="46577">MKFCSFSKLTFTFLSPSKLQSMSDMRLLLVSDKRASARLTKLAFLLLWPTQATAQPPPTSLSPFSSPDYSPLAATVIVVLIVVLFIVTAFISTYLNHFGSVFFGINTSTAILRGRGWARAATAARGLDPAVIETFPSFLYSDVKTHRLGKGALECSVCLNEFVDPDILRLLPVCNHVFHSDCVDPWLTCRATCPVCRANLEPKKSQFTNSFQFQHSENDSETSDGFRPNPGDHDLVVNVRQTPEIRSPSLETTHRNHTRIAAMKEQTTGKIPMSNSTVELLGEDFERFTLRLPEAVRSKLVTVGLYRAGSEEPELSTVRNPRTGFRTRSEGGSSTGNERFQPVNKLDRWRFSMTPPITPRSGLTRSPSSDGETEDSKVVTASKNLFRPMRSPFDWGLRSPSEDAGKRSSDRLWLDHPV</sequence>
<dbReference type="CDD" id="cd16454">
    <property type="entry name" value="RING-H2_PA-TM-RING"/>
    <property type="match status" value="1"/>
</dbReference>
<evidence type="ECO:0000256" key="14">
    <source>
        <dbReference type="PROSITE-ProRule" id="PRU00175"/>
    </source>
</evidence>
<dbReference type="Proteomes" id="UP001279734">
    <property type="component" value="Unassembled WGS sequence"/>
</dbReference>
<feature type="region of interest" description="Disordered" evidence="15">
    <location>
        <begin position="310"/>
        <end position="418"/>
    </location>
</feature>
<evidence type="ECO:0000313" key="18">
    <source>
        <dbReference type="EMBL" id="GMH00196.1"/>
    </source>
</evidence>
<keyword evidence="7" id="KW-0479">Metal-binding</keyword>
<feature type="compositionally biased region" description="Polar residues" evidence="15">
    <location>
        <begin position="361"/>
        <end position="370"/>
    </location>
</feature>
<dbReference type="AlphaFoldDB" id="A0AAD3P656"/>
<feature type="compositionally biased region" description="Basic and acidic residues" evidence="15">
    <location>
        <begin position="400"/>
        <end position="418"/>
    </location>
</feature>
<comment type="subcellular location">
    <subcellularLocation>
        <location evidence="2">Membrane</location>
        <topology evidence="2">Single-pass membrane protein</topology>
    </subcellularLocation>
</comment>
<keyword evidence="5" id="KW-0808">Transferase</keyword>
<evidence type="ECO:0000256" key="4">
    <source>
        <dbReference type="ARBA" id="ARBA00012483"/>
    </source>
</evidence>
<dbReference type="Gene3D" id="3.30.40.10">
    <property type="entry name" value="Zinc/RING finger domain, C3HC4 (zinc finger)"/>
    <property type="match status" value="1"/>
</dbReference>
<accession>A0AAD3P656</accession>
<evidence type="ECO:0000259" key="17">
    <source>
        <dbReference type="PROSITE" id="PS50089"/>
    </source>
</evidence>
<dbReference type="GO" id="GO:0061630">
    <property type="term" value="F:ubiquitin protein ligase activity"/>
    <property type="evidence" value="ECO:0007669"/>
    <property type="project" value="UniProtKB-EC"/>
</dbReference>
<organism evidence="18 19">
    <name type="scientific">Nepenthes gracilis</name>
    <name type="common">Slender pitcher plant</name>
    <dbReference type="NCBI Taxonomy" id="150966"/>
    <lineage>
        <taxon>Eukaryota</taxon>
        <taxon>Viridiplantae</taxon>
        <taxon>Streptophyta</taxon>
        <taxon>Embryophyta</taxon>
        <taxon>Tracheophyta</taxon>
        <taxon>Spermatophyta</taxon>
        <taxon>Magnoliopsida</taxon>
        <taxon>eudicotyledons</taxon>
        <taxon>Gunneridae</taxon>
        <taxon>Pentapetalae</taxon>
        <taxon>Caryophyllales</taxon>
        <taxon>Nepenthaceae</taxon>
        <taxon>Nepenthes</taxon>
    </lineage>
</organism>
<evidence type="ECO:0000256" key="11">
    <source>
        <dbReference type="ARBA" id="ARBA00022989"/>
    </source>
</evidence>
<comment type="similarity">
    <text evidence="13">Belongs to the RING-type zinc finger family. ATL subfamily.</text>
</comment>
<dbReference type="PANTHER" id="PTHR14155">
    <property type="entry name" value="RING FINGER DOMAIN-CONTAINING"/>
    <property type="match status" value="1"/>
</dbReference>
<evidence type="ECO:0000256" key="3">
    <source>
        <dbReference type="ARBA" id="ARBA00004906"/>
    </source>
</evidence>
<keyword evidence="8 14" id="KW-0863">Zinc-finger</keyword>
<evidence type="ECO:0000256" key="7">
    <source>
        <dbReference type="ARBA" id="ARBA00022723"/>
    </source>
</evidence>
<evidence type="ECO:0000256" key="5">
    <source>
        <dbReference type="ARBA" id="ARBA00022679"/>
    </source>
</evidence>